<dbReference type="AlphaFoldDB" id="C5LTY6"/>
<dbReference type="SUPFAM" id="SSF110296">
    <property type="entry name" value="Oligoxyloglucan reducing end-specific cellobiohydrolase"/>
    <property type="match status" value="1"/>
</dbReference>
<dbReference type="InterPro" id="IPR050310">
    <property type="entry name" value="VPS10-sortilin"/>
</dbReference>
<comment type="subcellular location">
    <subcellularLocation>
        <location evidence="1">Membrane</location>
    </subcellularLocation>
</comment>
<evidence type="ECO:0000256" key="3">
    <source>
        <dbReference type="ARBA" id="ARBA00023136"/>
    </source>
</evidence>
<feature type="transmembrane region" description="Helical" evidence="5">
    <location>
        <begin position="748"/>
        <end position="766"/>
    </location>
</feature>
<evidence type="ECO:0000256" key="2">
    <source>
        <dbReference type="ARBA" id="ARBA00022737"/>
    </source>
</evidence>
<dbReference type="Pfam" id="PF15901">
    <property type="entry name" value="Sortilin_C"/>
    <property type="match status" value="1"/>
</dbReference>
<proteinExistence type="predicted"/>
<reference evidence="8 9" key="1">
    <citation type="submission" date="2008-07" db="EMBL/GenBank/DDBJ databases">
        <authorList>
            <person name="El-Sayed N."/>
            <person name="Caler E."/>
            <person name="Inman J."/>
            <person name="Amedeo P."/>
            <person name="Hass B."/>
            <person name="Wortman J."/>
        </authorList>
    </citation>
    <scope>NUCLEOTIDE SEQUENCE [LARGE SCALE GENOMIC DNA]</scope>
    <source>
        <strain evidence="9">ATCC 50983 / TXsc</strain>
    </source>
</reference>
<feature type="signal peptide" evidence="6">
    <location>
        <begin position="1"/>
        <end position="22"/>
    </location>
</feature>
<evidence type="ECO:0000256" key="4">
    <source>
        <dbReference type="ARBA" id="ARBA00023180"/>
    </source>
</evidence>
<dbReference type="InterPro" id="IPR031778">
    <property type="entry name" value="Sortilin_N"/>
</dbReference>
<protein>
    <submittedName>
        <fullName evidence="8">Sortilin, putative</fullName>
    </submittedName>
</protein>
<dbReference type="Gene3D" id="3.30.60.270">
    <property type="match status" value="1"/>
</dbReference>
<name>C5LTY6_PERM5</name>
<evidence type="ECO:0000313" key="9">
    <source>
        <dbReference type="Proteomes" id="UP000007800"/>
    </source>
</evidence>
<keyword evidence="5" id="KW-0812">Transmembrane</keyword>
<evidence type="ECO:0000256" key="1">
    <source>
        <dbReference type="ARBA" id="ARBA00004370"/>
    </source>
</evidence>
<feature type="domain" description="VPS10" evidence="7">
    <location>
        <begin position="52"/>
        <end position="744"/>
    </location>
</feature>
<dbReference type="InParanoid" id="C5LTY6"/>
<organism evidence="9">
    <name type="scientific">Perkinsus marinus (strain ATCC 50983 / TXsc)</name>
    <dbReference type="NCBI Taxonomy" id="423536"/>
    <lineage>
        <taxon>Eukaryota</taxon>
        <taxon>Sar</taxon>
        <taxon>Alveolata</taxon>
        <taxon>Perkinsozoa</taxon>
        <taxon>Perkinsea</taxon>
        <taxon>Perkinsida</taxon>
        <taxon>Perkinsidae</taxon>
        <taxon>Perkinsus</taxon>
    </lineage>
</organism>
<dbReference type="GO" id="GO:0016020">
    <property type="term" value="C:membrane"/>
    <property type="evidence" value="ECO:0007669"/>
    <property type="project" value="UniProtKB-SubCell"/>
</dbReference>
<keyword evidence="3 5" id="KW-0472">Membrane</keyword>
<keyword evidence="2" id="KW-0677">Repeat</keyword>
<evidence type="ECO:0000259" key="7">
    <source>
        <dbReference type="SMART" id="SM00602"/>
    </source>
</evidence>
<dbReference type="InterPro" id="IPR015943">
    <property type="entry name" value="WD40/YVTN_repeat-like_dom_sf"/>
</dbReference>
<evidence type="ECO:0000313" key="8">
    <source>
        <dbReference type="EMBL" id="EEQ99784.1"/>
    </source>
</evidence>
<dbReference type="InterPro" id="IPR031777">
    <property type="entry name" value="Sortilin_C"/>
</dbReference>
<dbReference type="Gene3D" id="2.130.10.10">
    <property type="entry name" value="YVTN repeat-like/Quinoprotein amine dehydrogenase"/>
    <property type="match status" value="1"/>
</dbReference>
<keyword evidence="5" id="KW-1133">Transmembrane helix</keyword>
<dbReference type="Proteomes" id="UP000007800">
    <property type="component" value="Unassembled WGS sequence"/>
</dbReference>
<dbReference type="OMA" id="DCNEGDY"/>
<dbReference type="GO" id="GO:0005794">
    <property type="term" value="C:Golgi apparatus"/>
    <property type="evidence" value="ECO:0007669"/>
    <property type="project" value="TreeGrafter"/>
</dbReference>
<keyword evidence="6" id="KW-0732">Signal</keyword>
<evidence type="ECO:0000256" key="5">
    <source>
        <dbReference type="SAM" id="Phobius"/>
    </source>
</evidence>
<dbReference type="EMBL" id="GG685423">
    <property type="protein sequence ID" value="EEQ99784.1"/>
    <property type="molecule type" value="Genomic_DNA"/>
</dbReference>
<dbReference type="Pfam" id="PF15902">
    <property type="entry name" value="Sortilin-Vps10"/>
    <property type="match status" value="2"/>
</dbReference>
<dbReference type="PANTHER" id="PTHR12106">
    <property type="entry name" value="SORTILIN RELATED"/>
    <property type="match status" value="1"/>
</dbReference>
<feature type="chain" id="PRO_5002952547" evidence="6">
    <location>
        <begin position="23"/>
        <end position="808"/>
    </location>
</feature>
<dbReference type="InterPro" id="IPR006581">
    <property type="entry name" value="VPS10"/>
</dbReference>
<dbReference type="OrthoDB" id="443634at2759"/>
<dbReference type="RefSeq" id="XP_002767067.1">
    <property type="nucleotide sequence ID" value="XM_002767021.1"/>
</dbReference>
<keyword evidence="9" id="KW-1185">Reference proteome</keyword>
<dbReference type="SMART" id="SM00602">
    <property type="entry name" value="VPS10"/>
    <property type="match status" value="1"/>
</dbReference>
<dbReference type="GO" id="GO:0006892">
    <property type="term" value="P:post-Golgi vesicle-mediated transport"/>
    <property type="evidence" value="ECO:0007669"/>
    <property type="project" value="TreeGrafter"/>
</dbReference>
<sequence>MLFDVSLFVFIFHLCGVSRCKASSASDPKVAIQDMSPDSPIADIVYLGEKQEVILFRTENGHVYRSPDSGLSWQKITDGLGQKSITRTTGVNEMPADSDRIKLIEPHPSDNKVVLLVGVKHVHYLSEDSGKSWRFIKHHGLHTYLFHPTDPKSALVSSWSKSCDLHTHERDPNNACQHALYRTSDGGKTFSIVASYVVQFSWGSTKFGSANRIYFTHHKKKSGDQPHLHGWFSDIDFACTDDNGQSVNTLIPGGNKFVMTKDYLFVAEAEEVSGNTVRLEVSANGAKSFATARIPVALEQHSYTILDAAHGFVMLHVHHGWKNGREVGNIYASDATGTLFSLSLPNVASNEDGEVAIERIVSMDGVYIANYVDDPLVAFSEEEGELVGDEPVVGHSGAAAIWRTPFQEGIEFQGHHGSVKPSRDEDYIRTVISFDNGGMWTYLDPPQDDHEGRPIECPKAKCSVHLHVVSSEVVSMPIYATEAAVGIILAMGNIGPYLRYEQDEINTYLSRDGGLTWQEVHAGSYSYEIGDHGALIVMADATRKTNSVVFSWTEGSDWYDFDLGAEPFHVTNILTSDSAASTKFVVYGTRDYQGVLYHLDFSTILPRICSGYWAPDGPSTDYETWIPSAGIVSSDSCLLGRITSYVRRKPHAKCFNGETFERPVFKNNCPCTFEDYHCALGFARTLGETECKPVDVDAVLTPEEMECTSSSAYFADAYRRVPGDTCEGGFVPAQAQVPCPSSSPLSKAAWVAVGLVVFFIIVLIGLNHASSGPGSNGGFETLRYVKYATLARAGEEAVGYMSDNEDDE</sequence>
<evidence type="ECO:0000256" key="6">
    <source>
        <dbReference type="SAM" id="SignalP"/>
    </source>
</evidence>
<dbReference type="GeneID" id="9051799"/>
<dbReference type="Gene3D" id="2.10.70.80">
    <property type="match status" value="1"/>
</dbReference>
<accession>C5LTY6</accession>
<dbReference type="PANTHER" id="PTHR12106:SF27">
    <property type="entry name" value="SORTILIN-RELATED RECEPTOR"/>
    <property type="match status" value="1"/>
</dbReference>
<keyword evidence="4" id="KW-0325">Glycoprotein</keyword>
<gene>
    <name evidence="8" type="ORF">Pmar_PMAR020241</name>
</gene>